<dbReference type="InterPro" id="IPR008629">
    <property type="entry name" value="GUN4-like"/>
</dbReference>
<dbReference type="PROSITE" id="PS00108">
    <property type="entry name" value="PROTEIN_KINASE_ST"/>
    <property type="match status" value="1"/>
</dbReference>
<dbReference type="InterPro" id="IPR037215">
    <property type="entry name" value="GUN4-like_sf"/>
</dbReference>
<dbReference type="InterPro" id="IPR017441">
    <property type="entry name" value="Protein_kinase_ATP_BS"/>
</dbReference>
<evidence type="ECO:0000256" key="1">
    <source>
        <dbReference type="ARBA" id="ARBA00022679"/>
    </source>
</evidence>
<reference evidence="7" key="1">
    <citation type="submission" date="2024-07" db="EMBL/GenBank/DDBJ databases">
        <authorList>
            <person name="Kim Y.J."/>
            <person name="Jeong J.Y."/>
        </authorList>
    </citation>
    <scope>NUCLEOTIDE SEQUENCE</scope>
    <source>
        <strain evidence="7">GIHE-MW2</strain>
    </source>
</reference>
<dbReference type="SMART" id="SM00220">
    <property type="entry name" value="S_TKc"/>
    <property type="match status" value="1"/>
</dbReference>
<dbReference type="InterPro" id="IPR011009">
    <property type="entry name" value="Kinase-like_dom_sf"/>
</dbReference>
<dbReference type="PROSITE" id="PS50011">
    <property type="entry name" value="PROTEIN_KINASE_DOM"/>
    <property type="match status" value="1"/>
</dbReference>
<dbReference type="Pfam" id="PF05419">
    <property type="entry name" value="GUN4"/>
    <property type="match status" value="1"/>
</dbReference>
<dbReference type="Gene3D" id="1.25.40.620">
    <property type="match status" value="1"/>
</dbReference>
<keyword evidence="3 7" id="KW-0418">Kinase</keyword>
<proteinExistence type="predicted"/>
<keyword evidence="4 5" id="KW-0067">ATP-binding</keyword>
<organism evidence="7">
    <name type="scientific">Planktothricoides raciborskii GIHE-MW2</name>
    <dbReference type="NCBI Taxonomy" id="2792601"/>
    <lineage>
        <taxon>Bacteria</taxon>
        <taxon>Bacillati</taxon>
        <taxon>Cyanobacteriota</taxon>
        <taxon>Cyanophyceae</taxon>
        <taxon>Oscillatoriophycideae</taxon>
        <taxon>Oscillatoriales</taxon>
        <taxon>Oscillatoriaceae</taxon>
        <taxon>Planktothricoides</taxon>
    </lineage>
</organism>
<dbReference type="PANTHER" id="PTHR43289:SF34">
    <property type="entry name" value="SERINE_THREONINE-PROTEIN KINASE YBDM-RELATED"/>
    <property type="match status" value="1"/>
</dbReference>
<evidence type="ECO:0000256" key="4">
    <source>
        <dbReference type="ARBA" id="ARBA00022840"/>
    </source>
</evidence>
<dbReference type="RefSeq" id="WP_354636178.1">
    <property type="nucleotide sequence ID" value="NZ_CP159837.1"/>
</dbReference>
<dbReference type="PROSITE" id="PS00107">
    <property type="entry name" value="PROTEIN_KINASE_ATP"/>
    <property type="match status" value="1"/>
</dbReference>
<dbReference type="Gene3D" id="3.30.200.20">
    <property type="entry name" value="Phosphorylase Kinase, domain 1"/>
    <property type="match status" value="1"/>
</dbReference>
<dbReference type="PANTHER" id="PTHR43289">
    <property type="entry name" value="MITOGEN-ACTIVATED PROTEIN KINASE KINASE KINASE 20-RELATED"/>
    <property type="match status" value="1"/>
</dbReference>
<evidence type="ECO:0000256" key="2">
    <source>
        <dbReference type="ARBA" id="ARBA00022741"/>
    </source>
</evidence>
<feature type="domain" description="Protein kinase" evidence="6">
    <location>
        <begin position="12"/>
        <end position="280"/>
    </location>
</feature>
<evidence type="ECO:0000256" key="3">
    <source>
        <dbReference type="ARBA" id="ARBA00022777"/>
    </source>
</evidence>
<dbReference type="EMBL" id="CP159837">
    <property type="protein sequence ID" value="XCM39465.1"/>
    <property type="molecule type" value="Genomic_DNA"/>
</dbReference>
<evidence type="ECO:0000313" key="7">
    <source>
        <dbReference type="EMBL" id="XCM39465.1"/>
    </source>
</evidence>
<keyword evidence="2 5" id="KW-0547">Nucleotide-binding</keyword>
<dbReference type="CDD" id="cd16383">
    <property type="entry name" value="GUN4"/>
    <property type="match status" value="1"/>
</dbReference>
<dbReference type="Gene3D" id="1.10.510.10">
    <property type="entry name" value="Transferase(Phosphotransferase) domain 1"/>
    <property type="match status" value="1"/>
</dbReference>
<dbReference type="Gene3D" id="1.10.10.1770">
    <property type="entry name" value="Gun4-like"/>
    <property type="match status" value="1"/>
</dbReference>
<dbReference type="GO" id="GO:0004674">
    <property type="term" value="F:protein serine/threonine kinase activity"/>
    <property type="evidence" value="ECO:0007669"/>
    <property type="project" value="TreeGrafter"/>
</dbReference>
<name>A0AAU8JKY0_9CYAN</name>
<sequence length="450" mass="51382">MQWKPGDRLQNYIIEEILGEGGFGVTYRARDPRGDRVAIKVLNLKGLVAAKAAKYRELLIKEAEFLSQCHHPSIVQVKELIQQDPNWCMVMEYVEGMDLATMVEDQGPLAESQALFYIYQIGEALHQIHQQGFLHRDIKPLNILIRQERSDAVLIDFGFVQEFQEQQIDIHPEYGSRGFAPIEQYDWRSLRGAYTDVYGLAATLYTLLTAKIPASATSRDREIFKHQTDPLVPPKKYNPQISDTVNEAILKGLEFQPENRPQSVAEWLKLLGYDLPTEVIAIALRSNIATATEENETTEKPTAQQTNPWGSAVGMDYGKLQALLAAGQWQEADRETEAIMLAISGQEEQGKLNAHHLKNFPCRDLRILNQLWLESSNGRFGFSVQNQIWAEVKQNYQTFSDRVGWRVGKSWLPYSELKFNHEAPTGHLPSWGRRGRFWPFLAARVEECIL</sequence>
<dbReference type="SUPFAM" id="SSF140869">
    <property type="entry name" value="GUN4-like"/>
    <property type="match status" value="1"/>
</dbReference>
<accession>A0AAU8JKY0</accession>
<dbReference type="InterPro" id="IPR008271">
    <property type="entry name" value="Ser/Thr_kinase_AS"/>
</dbReference>
<dbReference type="SUPFAM" id="SSF56112">
    <property type="entry name" value="Protein kinase-like (PK-like)"/>
    <property type="match status" value="1"/>
</dbReference>
<keyword evidence="1" id="KW-0808">Transferase</keyword>
<dbReference type="AlphaFoldDB" id="A0AAU8JKY0"/>
<evidence type="ECO:0000259" key="6">
    <source>
        <dbReference type="PROSITE" id="PS50011"/>
    </source>
</evidence>
<dbReference type="CDD" id="cd14014">
    <property type="entry name" value="STKc_PknB_like"/>
    <property type="match status" value="1"/>
</dbReference>
<feature type="binding site" evidence="5">
    <location>
        <position position="51"/>
    </location>
    <ligand>
        <name>ATP</name>
        <dbReference type="ChEBI" id="CHEBI:30616"/>
    </ligand>
</feature>
<dbReference type="InterPro" id="IPR000719">
    <property type="entry name" value="Prot_kinase_dom"/>
</dbReference>
<dbReference type="GO" id="GO:0005524">
    <property type="term" value="F:ATP binding"/>
    <property type="evidence" value="ECO:0007669"/>
    <property type="project" value="UniProtKB-UniRule"/>
</dbReference>
<gene>
    <name evidence="7" type="ORF">ABWT76_002397</name>
</gene>
<protein>
    <submittedName>
        <fullName evidence="7">Serine/threonine-protein kinase</fullName>
    </submittedName>
</protein>
<evidence type="ECO:0000256" key="5">
    <source>
        <dbReference type="PROSITE-ProRule" id="PRU10141"/>
    </source>
</evidence>
<dbReference type="Pfam" id="PF00069">
    <property type="entry name" value="Pkinase"/>
    <property type="match status" value="1"/>
</dbReference>